<name>A0A0H2S7T6_9AGAM</name>
<dbReference type="Proteomes" id="UP000053477">
    <property type="component" value="Unassembled WGS sequence"/>
</dbReference>
<feature type="region of interest" description="Disordered" evidence="1">
    <location>
        <begin position="15"/>
        <end position="41"/>
    </location>
</feature>
<dbReference type="AlphaFoldDB" id="A0A0H2S7T6"/>
<accession>A0A0H2S7T6</accession>
<evidence type="ECO:0000313" key="3">
    <source>
        <dbReference type="Proteomes" id="UP000053477"/>
    </source>
</evidence>
<dbReference type="InParanoid" id="A0A0H2S7T6"/>
<proteinExistence type="predicted"/>
<keyword evidence="3" id="KW-1185">Reference proteome</keyword>
<evidence type="ECO:0000256" key="1">
    <source>
        <dbReference type="SAM" id="MobiDB-lite"/>
    </source>
</evidence>
<organism evidence="2 3">
    <name type="scientific">Schizopora paradoxa</name>
    <dbReference type="NCBI Taxonomy" id="27342"/>
    <lineage>
        <taxon>Eukaryota</taxon>
        <taxon>Fungi</taxon>
        <taxon>Dikarya</taxon>
        <taxon>Basidiomycota</taxon>
        <taxon>Agaricomycotina</taxon>
        <taxon>Agaricomycetes</taxon>
        <taxon>Hymenochaetales</taxon>
        <taxon>Schizoporaceae</taxon>
        <taxon>Schizopora</taxon>
    </lineage>
</organism>
<dbReference type="EMBL" id="KQ085883">
    <property type="protein sequence ID" value="KLO20004.1"/>
    <property type="molecule type" value="Genomic_DNA"/>
</dbReference>
<sequence length="145" mass="16225">MAASNKDLLEVDEKFLPATGDSGEEASLRRSVKTSLRSKASRQPNLFVQIEKPLEPWGLTSQRHIKEAHFLPLLPKLVSEFSSYHYLLELALLPTTPSNPHHRSSPSSTAGAMSSPRQLLGLPQRCSDSVLGRWHREVSSPFRLR</sequence>
<evidence type="ECO:0000313" key="2">
    <source>
        <dbReference type="EMBL" id="KLO20004.1"/>
    </source>
</evidence>
<reference evidence="2 3" key="1">
    <citation type="submission" date="2015-04" db="EMBL/GenBank/DDBJ databases">
        <title>Complete genome sequence of Schizopora paradoxa KUC8140, a cosmopolitan wood degrader in East Asia.</title>
        <authorList>
            <consortium name="DOE Joint Genome Institute"/>
            <person name="Min B."/>
            <person name="Park H."/>
            <person name="Jang Y."/>
            <person name="Kim J.-J."/>
            <person name="Kim K.H."/>
            <person name="Pangilinan J."/>
            <person name="Lipzen A."/>
            <person name="Riley R."/>
            <person name="Grigoriev I.V."/>
            <person name="Spatafora J.W."/>
            <person name="Choi I.-G."/>
        </authorList>
    </citation>
    <scope>NUCLEOTIDE SEQUENCE [LARGE SCALE GENOMIC DNA]</scope>
    <source>
        <strain evidence="2 3">KUC8140</strain>
    </source>
</reference>
<feature type="region of interest" description="Disordered" evidence="1">
    <location>
        <begin position="95"/>
        <end position="116"/>
    </location>
</feature>
<gene>
    <name evidence="2" type="ORF">SCHPADRAFT_898070</name>
</gene>
<protein>
    <submittedName>
        <fullName evidence="2">Uncharacterized protein</fullName>
    </submittedName>
</protein>